<proteinExistence type="predicted"/>
<dbReference type="AlphaFoldDB" id="A0A1F7XC65"/>
<evidence type="ECO:0000313" key="3">
    <source>
        <dbReference type="Proteomes" id="UP000179013"/>
    </source>
</evidence>
<feature type="region of interest" description="Disordered" evidence="1">
    <location>
        <begin position="1"/>
        <end position="56"/>
    </location>
</feature>
<protein>
    <submittedName>
        <fullName evidence="2">Uncharacterized protein</fullName>
    </submittedName>
</protein>
<sequence length="257" mass="28286">MDEPKGVKESGDETANEESPTQEQTTEEVEQPEVKATAETEGEATETVESKKKGYEARVRELNARAKDAEAKAQSLADKLAELTSGSTTGELQIPQYNPQEPLIAAGEEIDVNELNKRQSEREAKILQQMRAEAELGRKQSEAIGRINNEALDAVRKYPELDPDSDSYNSELSETVTEAVEAYVKANPYSASVIKFVDKLMKPYKGAVTKEVGEASENLAKQVSQSALKPTSIRKVEKTAHEKTIEELEQELGIVTT</sequence>
<accession>A0A1F7XC65</accession>
<name>A0A1F7XC65_9BACT</name>
<dbReference type="EMBL" id="MGFU01000024">
    <property type="protein sequence ID" value="OGM12624.1"/>
    <property type="molecule type" value="Genomic_DNA"/>
</dbReference>
<organism evidence="2 3">
    <name type="scientific">Candidatus Woesebacteria bacterium RBG_16_39_8b</name>
    <dbReference type="NCBI Taxonomy" id="1802482"/>
    <lineage>
        <taxon>Bacteria</taxon>
        <taxon>Candidatus Woeseibacteriota</taxon>
    </lineage>
</organism>
<dbReference type="Proteomes" id="UP000179013">
    <property type="component" value="Unassembled WGS sequence"/>
</dbReference>
<comment type="caution">
    <text evidence="2">The sequence shown here is derived from an EMBL/GenBank/DDBJ whole genome shotgun (WGS) entry which is preliminary data.</text>
</comment>
<evidence type="ECO:0000256" key="1">
    <source>
        <dbReference type="SAM" id="MobiDB-lite"/>
    </source>
</evidence>
<evidence type="ECO:0000313" key="2">
    <source>
        <dbReference type="EMBL" id="OGM12624.1"/>
    </source>
</evidence>
<reference evidence="2 3" key="1">
    <citation type="journal article" date="2016" name="Nat. Commun.">
        <title>Thousands of microbial genomes shed light on interconnected biogeochemical processes in an aquifer system.</title>
        <authorList>
            <person name="Anantharaman K."/>
            <person name="Brown C.T."/>
            <person name="Hug L.A."/>
            <person name="Sharon I."/>
            <person name="Castelle C.J."/>
            <person name="Probst A.J."/>
            <person name="Thomas B.C."/>
            <person name="Singh A."/>
            <person name="Wilkins M.J."/>
            <person name="Karaoz U."/>
            <person name="Brodie E.L."/>
            <person name="Williams K.H."/>
            <person name="Hubbard S.S."/>
            <person name="Banfield J.F."/>
        </authorList>
    </citation>
    <scope>NUCLEOTIDE SEQUENCE [LARGE SCALE GENOMIC DNA]</scope>
</reference>
<feature type="compositionally biased region" description="Basic and acidic residues" evidence="1">
    <location>
        <begin position="1"/>
        <end position="11"/>
    </location>
</feature>
<gene>
    <name evidence="2" type="ORF">A2V80_02655</name>
</gene>